<protein>
    <submittedName>
        <fullName evidence="1">Proteins of 100 residues with WXG</fullName>
    </submittedName>
</protein>
<organism evidence="1 2">
    <name type="scientific">Streptomyces harbinensis</name>
    <dbReference type="NCBI Taxonomy" id="1176198"/>
    <lineage>
        <taxon>Bacteria</taxon>
        <taxon>Bacillati</taxon>
        <taxon>Actinomycetota</taxon>
        <taxon>Actinomycetes</taxon>
        <taxon>Kitasatosporales</taxon>
        <taxon>Streptomycetaceae</taxon>
        <taxon>Streptomyces</taxon>
    </lineage>
</organism>
<dbReference type="STRING" id="1176198.SAMN05444716_104429"/>
<dbReference type="Gene3D" id="1.10.287.1060">
    <property type="entry name" value="ESAT-6-like"/>
    <property type="match status" value="1"/>
</dbReference>
<dbReference type="SUPFAM" id="SSF140453">
    <property type="entry name" value="EsxAB dimer-like"/>
    <property type="match status" value="1"/>
</dbReference>
<sequence length="110" mass="11736">MANDVVFDYDAIETTASTMGNKLADIAAELTTLKNTVANLLQNGLVFEKASPAMTDAYNQFTNQLDASAKNIDEYAKMFQNFATEMANSDEQITNDVNAAAAEAAANAEG</sequence>
<proteinExistence type="predicted"/>
<evidence type="ECO:0000313" key="2">
    <source>
        <dbReference type="Proteomes" id="UP000198873"/>
    </source>
</evidence>
<keyword evidence="2" id="KW-1185">Reference proteome</keyword>
<dbReference type="EMBL" id="FPAB01000004">
    <property type="protein sequence ID" value="SFS84707.1"/>
    <property type="molecule type" value="Genomic_DNA"/>
</dbReference>
<dbReference type="AlphaFoldDB" id="A0A1I6T6W9"/>
<dbReference type="Proteomes" id="UP000198873">
    <property type="component" value="Unassembled WGS sequence"/>
</dbReference>
<dbReference type="RefSeq" id="WP_093843170.1">
    <property type="nucleotide sequence ID" value="NZ_FPAB01000004.1"/>
</dbReference>
<accession>A0A1I6T6W9</accession>
<name>A0A1I6T6W9_9ACTN</name>
<evidence type="ECO:0000313" key="1">
    <source>
        <dbReference type="EMBL" id="SFS84707.1"/>
    </source>
</evidence>
<reference evidence="2" key="1">
    <citation type="submission" date="2016-10" db="EMBL/GenBank/DDBJ databases">
        <authorList>
            <person name="Varghese N."/>
            <person name="Submissions S."/>
        </authorList>
    </citation>
    <scope>NUCLEOTIDE SEQUENCE [LARGE SCALE GENOMIC DNA]</scope>
    <source>
        <strain evidence="2">CGMCC 4.7047</strain>
    </source>
</reference>
<gene>
    <name evidence="1" type="ORF">SAMN05444716_104429</name>
</gene>
<dbReference type="InterPro" id="IPR036689">
    <property type="entry name" value="ESAT-6-like_sf"/>
</dbReference>